<evidence type="ECO:0000313" key="1">
    <source>
        <dbReference type="EMBL" id="MFD2832108.1"/>
    </source>
</evidence>
<dbReference type="InterPro" id="IPR036412">
    <property type="entry name" value="HAD-like_sf"/>
</dbReference>
<sequence length="197" mass="23586">MQKVVVYDLNKTLYKKSSKDEFFKFICYQKNYKLLNLLELGWYKTMGKLRLINKTEFKENFYNYLKNIPPEKVKKYAEKFWQLEFPEQFRASMIEDIKKHDSEGTQVYIITGGFEVYTKYLEELLPVKVLGTQTEYRNGNYKVIGKACNDEEKVRRLEEDIQEEYQLIESYSDDKEAILFLAEKGYFVDENGNLSRV</sequence>
<keyword evidence="2" id="KW-1185">Reference proteome</keyword>
<dbReference type="Gene3D" id="3.40.50.1000">
    <property type="entry name" value="HAD superfamily/HAD-like"/>
    <property type="match status" value="1"/>
</dbReference>
<organism evidence="1 2">
    <name type="scientific">Christiangramia antarctica</name>
    <dbReference type="NCBI Taxonomy" id="2058158"/>
    <lineage>
        <taxon>Bacteria</taxon>
        <taxon>Pseudomonadati</taxon>
        <taxon>Bacteroidota</taxon>
        <taxon>Flavobacteriia</taxon>
        <taxon>Flavobacteriales</taxon>
        <taxon>Flavobacteriaceae</taxon>
        <taxon>Christiangramia</taxon>
    </lineage>
</organism>
<comment type="caution">
    <text evidence="1">The sequence shown here is derived from an EMBL/GenBank/DDBJ whole genome shotgun (WGS) entry which is preliminary data.</text>
</comment>
<accession>A0ABW5X427</accession>
<dbReference type="GO" id="GO:0016787">
    <property type="term" value="F:hydrolase activity"/>
    <property type="evidence" value="ECO:0007669"/>
    <property type="project" value="UniProtKB-KW"/>
</dbReference>
<dbReference type="Pfam" id="PF12710">
    <property type="entry name" value="HAD"/>
    <property type="match status" value="1"/>
</dbReference>
<dbReference type="SUPFAM" id="SSF56784">
    <property type="entry name" value="HAD-like"/>
    <property type="match status" value="1"/>
</dbReference>
<dbReference type="RefSeq" id="WP_251739469.1">
    <property type="nucleotide sequence ID" value="NZ_JBHUOJ010000004.1"/>
</dbReference>
<proteinExistence type="predicted"/>
<dbReference type="EMBL" id="JBHUOJ010000004">
    <property type="protein sequence ID" value="MFD2832108.1"/>
    <property type="molecule type" value="Genomic_DNA"/>
</dbReference>
<dbReference type="InterPro" id="IPR023214">
    <property type="entry name" value="HAD_sf"/>
</dbReference>
<dbReference type="Gene3D" id="1.20.1440.100">
    <property type="entry name" value="SG protein - dephosphorylation function"/>
    <property type="match status" value="1"/>
</dbReference>
<reference evidence="2" key="1">
    <citation type="journal article" date="2019" name="Int. J. Syst. Evol. Microbiol.">
        <title>The Global Catalogue of Microorganisms (GCM) 10K type strain sequencing project: providing services to taxonomists for standard genome sequencing and annotation.</title>
        <authorList>
            <consortium name="The Broad Institute Genomics Platform"/>
            <consortium name="The Broad Institute Genome Sequencing Center for Infectious Disease"/>
            <person name="Wu L."/>
            <person name="Ma J."/>
        </authorList>
    </citation>
    <scope>NUCLEOTIDE SEQUENCE [LARGE SCALE GENOMIC DNA]</scope>
    <source>
        <strain evidence="2">KCTC 52925</strain>
    </source>
</reference>
<name>A0ABW5X427_9FLAO</name>
<evidence type="ECO:0000313" key="2">
    <source>
        <dbReference type="Proteomes" id="UP001597438"/>
    </source>
</evidence>
<protein>
    <submittedName>
        <fullName evidence="1">HAD family hydrolase</fullName>
    </submittedName>
</protein>
<keyword evidence="1" id="KW-0378">Hydrolase</keyword>
<dbReference type="Proteomes" id="UP001597438">
    <property type="component" value="Unassembled WGS sequence"/>
</dbReference>
<gene>
    <name evidence="1" type="ORF">ACFSYS_02335</name>
</gene>